<feature type="domain" description="Ketoreductase" evidence="6">
    <location>
        <begin position="11"/>
        <end position="188"/>
    </location>
</feature>
<gene>
    <name evidence="7" type="primary">srlD</name>
    <name evidence="7" type="ORF">NS506_07554</name>
</gene>
<dbReference type="PANTHER" id="PTHR43391:SF14">
    <property type="entry name" value="DEHYDROGENASE_REDUCTASE SDR FAMILY PROTEIN 7-LIKE"/>
    <property type="match status" value="1"/>
</dbReference>
<dbReference type="PRINTS" id="PR00080">
    <property type="entry name" value="SDRFAMILY"/>
</dbReference>
<dbReference type="Proteomes" id="UP000180166">
    <property type="component" value="Chromosome"/>
</dbReference>
<dbReference type="KEGG" id="nsr:NS506_07554"/>
<reference evidence="7 8" key="1">
    <citation type="submission" date="2016-10" db="EMBL/GenBank/DDBJ databases">
        <title>Genome sequence of Nocardia seriolae strain EM150506, isolated from Anguila japonica.</title>
        <authorList>
            <person name="Han H.-J."/>
        </authorList>
    </citation>
    <scope>NUCLEOTIDE SEQUENCE [LARGE SCALE GENOMIC DNA]</scope>
    <source>
        <strain evidence="7 8">EM150506</strain>
    </source>
</reference>
<keyword evidence="5" id="KW-1133">Transmembrane helix</keyword>
<accession>A0ABC8B589</accession>
<dbReference type="SMART" id="SM00822">
    <property type="entry name" value="PKS_KR"/>
    <property type="match status" value="1"/>
</dbReference>
<dbReference type="GO" id="GO:0009010">
    <property type="term" value="F:sorbitol-6-phosphate 2-dehydrogenase activity"/>
    <property type="evidence" value="ECO:0007669"/>
    <property type="project" value="UniProtKB-EC"/>
</dbReference>
<proteinExistence type="inferred from homology"/>
<keyword evidence="2" id="KW-0521">NADP</keyword>
<keyword evidence="3 7" id="KW-0560">Oxidoreductase</keyword>
<evidence type="ECO:0000256" key="5">
    <source>
        <dbReference type="SAM" id="Phobius"/>
    </source>
</evidence>
<evidence type="ECO:0000256" key="3">
    <source>
        <dbReference type="ARBA" id="ARBA00023002"/>
    </source>
</evidence>
<evidence type="ECO:0000256" key="4">
    <source>
        <dbReference type="RuleBase" id="RU000363"/>
    </source>
</evidence>
<evidence type="ECO:0000313" key="7">
    <source>
        <dbReference type="EMBL" id="APB01574.1"/>
    </source>
</evidence>
<feature type="transmembrane region" description="Helical" evidence="5">
    <location>
        <begin position="12"/>
        <end position="35"/>
    </location>
</feature>
<organism evidence="7 8">
    <name type="scientific">Nocardia seriolae</name>
    <dbReference type="NCBI Taxonomy" id="37332"/>
    <lineage>
        <taxon>Bacteria</taxon>
        <taxon>Bacillati</taxon>
        <taxon>Actinomycetota</taxon>
        <taxon>Actinomycetes</taxon>
        <taxon>Mycobacteriales</taxon>
        <taxon>Nocardiaceae</taxon>
        <taxon>Nocardia</taxon>
    </lineage>
</organism>
<dbReference type="AlphaFoldDB" id="A0ABC8B589"/>
<evidence type="ECO:0000259" key="6">
    <source>
        <dbReference type="SMART" id="SM00822"/>
    </source>
</evidence>
<dbReference type="EC" id="1.1.1.140" evidence="7"/>
<keyword evidence="5" id="KW-0812">Transmembrane</keyword>
<keyword evidence="5" id="KW-0472">Membrane</keyword>
<dbReference type="InterPro" id="IPR036291">
    <property type="entry name" value="NAD(P)-bd_dom_sf"/>
</dbReference>
<comment type="similarity">
    <text evidence="1 4">Belongs to the short-chain dehydrogenases/reductases (SDR) family.</text>
</comment>
<sequence length="279" mass="28966">MAWFDGVMADKVVLITGTSTGIGLAVAAAAVRAGYRTVATLRNPDKAGPVRETGADVRQLDVTDSNSIADCLAGVAADYGRLDAVVNNAGVSVLGTVEHLPMADIRRAMEVNFFGVVEVTKVAMPLLRASKGRVVTVTSVGGAVGQPFNEAYCAAKFAVEGFMQSLEPVAATVGVGVSVVEPGAVTTEFVNNAKIDIPTAVAAAGPYAPALEAYINRTRGAYSTAQTADQVAEVVMSALTAYPIVFRWQTSDFARSFVADSLSDLDGSIVAGLTSKWVR</sequence>
<dbReference type="PANTHER" id="PTHR43391">
    <property type="entry name" value="RETINOL DEHYDROGENASE-RELATED"/>
    <property type="match status" value="1"/>
</dbReference>
<name>A0ABC8B589_9NOCA</name>
<dbReference type="PRINTS" id="PR00081">
    <property type="entry name" value="GDHRDH"/>
</dbReference>
<dbReference type="Pfam" id="PF00106">
    <property type="entry name" value="adh_short"/>
    <property type="match status" value="1"/>
</dbReference>
<evidence type="ECO:0000256" key="2">
    <source>
        <dbReference type="ARBA" id="ARBA00022857"/>
    </source>
</evidence>
<dbReference type="EMBL" id="CP017839">
    <property type="protein sequence ID" value="APB01574.1"/>
    <property type="molecule type" value="Genomic_DNA"/>
</dbReference>
<evidence type="ECO:0000313" key="8">
    <source>
        <dbReference type="Proteomes" id="UP000180166"/>
    </source>
</evidence>
<dbReference type="InterPro" id="IPR002347">
    <property type="entry name" value="SDR_fam"/>
</dbReference>
<dbReference type="SUPFAM" id="SSF51735">
    <property type="entry name" value="NAD(P)-binding Rossmann-fold domains"/>
    <property type="match status" value="1"/>
</dbReference>
<evidence type="ECO:0000256" key="1">
    <source>
        <dbReference type="ARBA" id="ARBA00006484"/>
    </source>
</evidence>
<protein>
    <submittedName>
        <fullName evidence="7">Sorbitol-6-phosphate 2-dehydrogenase</fullName>
        <ecNumber evidence="7">1.1.1.140</ecNumber>
    </submittedName>
</protein>
<dbReference type="InterPro" id="IPR057326">
    <property type="entry name" value="KR_dom"/>
</dbReference>
<dbReference type="Gene3D" id="3.40.50.720">
    <property type="entry name" value="NAD(P)-binding Rossmann-like Domain"/>
    <property type="match status" value="1"/>
</dbReference>